<gene>
    <name evidence="2" type="ORF">HPBE_LOCUS24126</name>
</gene>
<keyword evidence="3" id="KW-1185">Reference proteome</keyword>
<evidence type="ECO:0000313" key="4">
    <source>
        <dbReference type="WBParaSite" id="HPBE_0002412801-mRNA-1"/>
    </source>
</evidence>
<protein>
    <submittedName>
        <fullName evidence="2 4">Uncharacterized protein</fullName>
    </submittedName>
</protein>
<sequence length="302" mass="33845">MIPKWPLLKKLREAERELLATGNPIAIERQRIREFNRQLRTEMVQEQGVLDDQLRQMNQLYLEYFAAQQLILAQVASASWIQFTEEQQGLLETMELQRELDQRWYSLLREEQQLTRRRTRDAVLTDMLFLRHGSSYGREHHSYFDSDAGILSNQHTHGFQDIDGSDEVLKRNICAKGTTTPSLDGVKEETGLVLTSDEEESSIEVQHGGNEHGSCMKQRALSPCKARVKVVQVQKTPVVSCVDDVAADPNVDVERDSTGSAASECLPTMVGNPDIHGTASDNQTTAESASTVADVCSSSPEL</sequence>
<evidence type="ECO:0000256" key="1">
    <source>
        <dbReference type="SAM" id="MobiDB-lite"/>
    </source>
</evidence>
<feature type="compositionally biased region" description="Polar residues" evidence="1">
    <location>
        <begin position="279"/>
        <end position="302"/>
    </location>
</feature>
<evidence type="ECO:0000313" key="3">
    <source>
        <dbReference type="Proteomes" id="UP000050761"/>
    </source>
</evidence>
<reference evidence="2 3" key="1">
    <citation type="submission" date="2018-11" db="EMBL/GenBank/DDBJ databases">
        <authorList>
            <consortium name="Pathogen Informatics"/>
        </authorList>
    </citation>
    <scope>NUCLEOTIDE SEQUENCE [LARGE SCALE GENOMIC DNA]</scope>
</reference>
<dbReference type="Proteomes" id="UP000050761">
    <property type="component" value="Unassembled WGS sequence"/>
</dbReference>
<name>A0A183GN58_HELPZ</name>
<accession>A0A183GN58</accession>
<dbReference type="WBParaSite" id="HPBE_0002412801-mRNA-1">
    <property type="protein sequence ID" value="HPBE_0002412801-mRNA-1"/>
    <property type="gene ID" value="HPBE_0002412801"/>
</dbReference>
<feature type="region of interest" description="Disordered" evidence="1">
    <location>
        <begin position="253"/>
        <end position="302"/>
    </location>
</feature>
<dbReference type="AlphaFoldDB" id="A0A183GN58"/>
<dbReference type="OrthoDB" id="270417at2759"/>
<reference evidence="4" key="2">
    <citation type="submission" date="2019-09" db="UniProtKB">
        <authorList>
            <consortium name="WormBaseParasite"/>
        </authorList>
    </citation>
    <scope>IDENTIFICATION</scope>
</reference>
<dbReference type="EMBL" id="UZAH01035881">
    <property type="protein sequence ID" value="VDP43004.1"/>
    <property type="molecule type" value="Genomic_DNA"/>
</dbReference>
<accession>A0A3P8EEE6</accession>
<evidence type="ECO:0000313" key="2">
    <source>
        <dbReference type="EMBL" id="VDP43004.1"/>
    </source>
</evidence>
<organism evidence="3 4">
    <name type="scientific">Heligmosomoides polygyrus</name>
    <name type="common">Parasitic roundworm</name>
    <dbReference type="NCBI Taxonomy" id="6339"/>
    <lineage>
        <taxon>Eukaryota</taxon>
        <taxon>Metazoa</taxon>
        <taxon>Ecdysozoa</taxon>
        <taxon>Nematoda</taxon>
        <taxon>Chromadorea</taxon>
        <taxon>Rhabditida</taxon>
        <taxon>Rhabditina</taxon>
        <taxon>Rhabditomorpha</taxon>
        <taxon>Strongyloidea</taxon>
        <taxon>Heligmosomidae</taxon>
        <taxon>Heligmosomoides</taxon>
    </lineage>
</organism>
<proteinExistence type="predicted"/>